<feature type="domain" description="Putative ER transporter 6TM N-terminal" evidence="7">
    <location>
        <begin position="112"/>
        <end position="421"/>
    </location>
</feature>
<feature type="region of interest" description="Disordered" evidence="5">
    <location>
        <begin position="976"/>
        <end position="1004"/>
    </location>
</feature>
<dbReference type="Pfam" id="PF10337">
    <property type="entry name" value="ArAE_2_N"/>
    <property type="match status" value="2"/>
</dbReference>
<dbReference type="AlphaFoldDB" id="A0AA38S893"/>
<feature type="region of interest" description="Disordered" evidence="5">
    <location>
        <begin position="317"/>
        <end position="371"/>
    </location>
</feature>
<dbReference type="InterPro" id="IPR020966">
    <property type="entry name" value="ALMT"/>
</dbReference>
<feature type="transmembrane region" description="Helical" evidence="6">
    <location>
        <begin position="782"/>
        <end position="802"/>
    </location>
</feature>
<dbReference type="PANTHER" id="PTHR37994:SF4">
    <property type="entry name" value="ER TRANSPORTER 6TM N-TERMINAL DOMAIN-CONTAINING PROTEIN-RELATED"/>
    <property type="match status" value="1"/>
</dbReference>
<evidence type="ECO:0000313" key="8">
    <source>
        <dbReference type="EMBL" id="KAJ9158045.1"/>
    </source>
</evidence>
<evidence type="ECO:0000256" key="2">
    <source>
        <dbReference type="ARBA" id="ARBA00022692"/>
    </source>
</evidence>
<organism evidence="8 9">
    <name type="scientific">Coniochaeta hoffmannii</name>
    <dbReference type="NCBI Taxonomy" id="91930"/>
    <lineage>
        <taxon>Eukaryota</taxon>
        <taxon>Fungi</taxon>
        <taxon>Dikarya</taxon>
        <taxon>Ascomycota</taxon>
        <taxon>Pezizomycotina</taxon>
        <taxon>Sordariomycetes</taxon>
        <taxon>Sordariomycetidae</taxon>
        <taxon>Coniochaetales</taxon>
        <taxon>Coniochaetaceae</taxon>
        <taxon>Coniochaeta</taxon>
    </lineage>
</organism>
<evidence type="ECO:0000256" key="3">
    <source>
        <dbReference type="ARBA" id="ARBA00022989"/>
    </source>
</evidence>
<evidence type="ECO:0000256" key="6">
    <source>
        <dbReference type="SAM" id="Phobius"/>
    </source>
</evidence>
<feature type="compositionally biased region" description="Basic and acidic residues" evidence="5">
    <location>
        <begin position="317"/>
        <end position="326"/>
    </location>
</feature>
<comment type="subcellular location">
    <subcellularLocation>
        <location evidence="1">Membrane</location>
        <topology evidence="1">Multi-pass membrane protein</topology>
    </subcellularLocation>
</comment>
<feature type="region of interest" description="Disordered" evidence="5">
    <location>
        <begin position="1072"/>
        <end position="1171"/>
    </location>
</feature>
<feature type="compositionally biased region" description="Basic and acidic residues" evidence="5">
    <location>
        <begin position="1072"/>
        <end position="1090"/>
    </location>
</feature>
<dbReference type="Pfam" id="PF11744">
    <property type="entry name" value="ALMT"/>
    <property type="match status" value="1"/>
</dbReference>
<dbReference type="Proteomes" id="UP001174691">
    <property type="component" value="Unassembled WGS sequence"/>
</dbReference>
<comment type="caution">
    <text evidence="8">The sequence shown here is derived from an EMBL/GenBank/DDBJ whole genome shotgun (WGS) entry which is preliminary data.</text>
</comment>
<dbReference type="GO" id="GO:0016020">
    <property type="term" value="C:membrane"/>
    <property type="evidence" value="ECO:0007669"/>
    <property type="project" value="UniProtKB-SubCell"/>
</dbReference>
<feature type="domain" description="Putative ER transporter 6TM N-terminal" evidence="7">
    <location>
        <begin position="26"/>
        <end position="102"/>
    </location>
</feature>
<sequence>MVGFVELSRRLSAIKSKLQTNHLWQRMVKHTVAVTIAVTIVVIPAVSRRYGPANYLAAMTAVFCHCAQRFGQMAQALIFTLIGTLMGVGWSTLGMYLSSLVFASNEPAAYTIRAIFLVVVAIVHGYVRSQSPRLFVLVWLFLLTSFTTLVGTAHHVTVSTVTNLLYPIVTTMGVLLIVNVTVFPEFSGKFLADTTIQTLSQTQTTLKAATEWFMEPKKAGEQANKVSTAGSARSAKATSQESRLAALTAAKGKLRAKLSSCKSALRECMFEIEFAVVPSRNLKPISSTAMAGLVRNVNTLISACESKFVLMAAADTKAADEGHGSDSDYSEDGMLSPDYQGSEREENAQGSRRPSRRSELPMSTRTSLEERLEHVKPQREIASGNPAVLETLLARVREPVTDLLSQVDAAILLVVSCLAYCYDIEKLPAGVVAPKGIRIEELDIRVDTFATAVAYYDRCFQGSLSSVAAAEAAQEEVDVMPSIETFLLASSLLSLRQAAEQIMQMLKHARTLVARRQARRDKRRLYWPRKINWNRFLRSGGEQDVMTLPENARKEVRTGKDNKERKSKEKNDDDNDSGTESEEDASPERTDEEANPPPTTHVPSSSGGGSLKDPKAARPQLQPKKFSPLWLRARLADFVESVGHSEHFAYALKLTTAVMVVSWMAFYGPLNGWYNSMRVVWAPLQLVLVFEVAIGSSLWIFFVRAFGVIFGCIWGYASFEIGRGNLVALVVILVVGIIPSTYVQLGTPYVKAGMISIVSMCIVSLSTVSGTGPAWDNFVKRLVNFLVGGTVALIVEVTLYPVRARDRLVESLSSSIGHISRMQGILATGSESPERVTALRSKRLNTHFASAQQKAQNSLSAAETFLPFCLSEPRLKGSFRALQPIYKEIIYVLHQIIDRMNNSISLRQAYGSSVLEDMNPHVYTYRRNVSAAITLTLFAVNEALITKIPLPQFLPSCRLAQMRLVNRVREVIQTEQSSFPASGPLPPSRPQTPAGGGGANTPQRIDSAMIRNATEQKFLSWSAAAAGQMEIIEYLEELVDLTKLLVGVNAFRSGMLERPSYRSYANRLRMMEGRKKRARSETDGGDRGGEEGGGLDGAGEEEAGDGGTMSPVVSAPTVMRRRRTGSSGIGAFGGLQRSVTGAFRKRGQSNLEQRRRDFEEEDEGEEPDELPMALQRIGTRLRQERSLGGVNKSRGT</sequence>
<evidence type="ECO:0000256" key="4">
    <source>
        <dbReference type="ARBA" id="ARBA00023136"/>
    </source>
</evidence>
<feature type="region of interest" description="Disordered" evidence="5">
    <location>
        <begin position="544"/>
        <end position="619"/>
    </location>
</feature>
<reference evidence="8" key="1">
    <citation type="submission" date="2022-07" db="EMBL/GenBank/DDBJ databases">
        <title>Fungi with potential for degradation of polypropylene.</title>
        <authorList>
            <person name="Gostincar C."/>
        </authorList>
    </citation>
    <scope>NUCLEOTIDE SEQUENCE</scope>
    <source>
        <strain evidence="8">EXF-13287</strain>
    </source>
</reference>
<dbReference type="PANTHER" id="PTHR37994">
    <property type="entry name" value="ARAE_2_N DOMAIN-CONTAINING PROTEIN-RELATED"/>
    <property type="match status" value="1"/>
</dbReference>
<feature type="compositionally biased region" description="Acidic residues" evidence="5">
    <location>
        <begin position="572"/>
        <end position="594"/>
    </location>
</feature>
<feature type="transmembrane region" description="Helical" evidence="6">
    <location>
        <begin position="108"/>
        <end position="127"/>
    </location>
</feature>
<evidence type="ECO:0000313" key="9">
    <source>
        <dbReference type="Proteomes" id="UP001174691"/>
    </source>
</evidence>
<feature type="transmembrane region" description="Helical" evidence="6">
    <location>
        <begin position="77"/>
        <end position="102"/>
    </location>
</feature>
<feature type="transmembrane region" description="Helical" evidence="6">
    <location>
        <begin position="749"/>
        <end position="770"/>
    </location>
</feature>
<feature type="transmembrane region" description="Helical" evidence="6">
    <location>
        <begin position="726"/>
        <end position="743"/>
    </location>
</feature>
<feature type="compositionally biased region" description="Acidic residues" evidence="5">
    <location>
        <begin position="1159"/>
        <end position="1169"/>
    </location>
</feature>
<dbReference type="InterPro" id="IPR018823">
    <property type="entry name" value="ArAE_2_N"/>
</dbReference>
<proteinExistence type="predicted"/>
<keyword evidence="4 6" id="KW-0472">Membrane</keyword>
<evidence type="ECO:0000256" key="5">
    <source>
        <dbReference type="SAM" id="MobiDB-lite"/>
    </source>
</evidence>
<feature type="transmembrane region" description="Helical" evidence="6">
    <location>
        <begin position="686"/>
        <end position="714"/>
    </location>
</feature>
<keyword evidence="2 6" id="KW-0812">Transmembrane</keyword>
<feature type="transmembrane region" description="Helical" evidence="6">
    <location>
        <begin position="648"/>
        <end position="666"/>
    </location>
</feature>
<keyword evidence="9" id="KW-1185">Reference proteome</keyword>
<dbReference type="EMBL" id="JANBVN010000042">
    <property type="protein sequence ID" value="KAJ9158045.1"/>
    <property type="molecule type" value="Genomic_DNA"/>
</dbReference>
<dbReference type="GO" id="GO:0015743">
    <property type="term" value="P:malate transport"/>
    <property type="evidence" value="ECO:0007669"/>
    <property type="project" value="InterPro"/>
</dbReference>
<accession>A0AA38S893</accession>
<evidence type="ECO:0000259" key="7">
    <source>
        <dbReference type="Pfam" id="PF10337"/>
    </source>
</evidence>
<feature type="transmembrane region" description="Helical" evidence="6">
    <location>
        <begin position="164"/>
        <end position="183"/>
    </location>
</feature>
<keyword evidence="3 6" id="KW-1133">Transmembrane helix</keyword>
<name>A0AA38S893_9PEZI</name>
<feature type="compositionally biased region" description="Basic and acidic residues" evidence="5">
    <location>
        <begin position="551"/>
        <end position="571"/>
    </location>
</feature>
<protein>
    <submittedName>
        <fullName evidence="8">Malate transporter, aliminium toerance</fullName>
    </submittedName>
</protein>
<feature type="transmembrane region" description="Helical" evidence="6">
    <location>
        <begin position="134"/>
        <end position="152"/>
    </location>
</feature>
<gene>
    <name evidence="8" type="ORF">NKR19_g3691</name>
</gene>
<evidence type="ECO:0000256" key="1">
    <source>
        <dbReference type="ARBA" id="ARBA00004141"/>
    </source>
</evidence>